<feature type="transmembrane region" description="Helical" evidence="2">
    <location>
        <begin position="725"/>
        <end position="745"/>
    </location>
</feature>
<keyword evidence="2" id="KW-0812">Transmembrane</keyword>
<organism evidence="4 5">
    <name type="scientific">Kinneretia aquatilis</name>
    <dbReference type="NCBI Taxonomy" id="2070761"/>
    <lineage>
        <taxon>Bacteria</taxon>
        <taxon>Pseudomonadati</taxon>
        <taxon>Pseudomonadota</taxon>
        <taxon>Betaproteobacteria</taxon>
        <taxon>Burkholderiales</taxon>
        <taxon>Sphaerotilaceae</taxon>
        <taxon>Roseateles</taxon>
    </lineage>
</organism>
<keyword evidence="2" id="KW-1133">Transmembrane helix</keyword>
<feature type="transmembrane region" description="Helical" evidence="2">
    <location>
        <begin position="1237"/>
        <end position="1258"/>
    </location>
</feature>
<keyword evidence="5" id="KW-1185">Reference proteome</keyword>
<protein>
    <submittedName>
        <fullName evidence="4">Uncharacterized protein</fullName>
    </submittedName>
</protein>
<dbReference type="EMBL" id="POSP01000001">
    <property type="protein sequence ID" value="PND40214.1"/>
    <property type="molecule type" value="Genomic_DNA"/>
</dbReference>
<comment type="caution">
    <text evidence="4">The sequence shown here is derived from an EMBL/GenBank/DDBJ whole genome shotgun (WGS) entry which is preliminary data.</text>
</comment>
<proteinExistence type="predicted"/>
<feature type="transmembrane region" description="Helical" evidence="2">
    <location>
        <begin position="1379"/>
        <end position="1400"/>
    </location>
</feature>
<evidence type="ECO:0000313" key="4">
    <source>
        <dbReference type="EMBL" id="PND40214.1"/>
    </source>
</evidence>
<reference evidence="4 5" key="1">
    <citation type="submission" date="2018-01" db="EMBL/GenBank/DDBJ databases">
        <title>Draft genome sequence of Paucibacter aquatile CR182 isolated from freshwater of the Nakdong River.</title>
        <authorList>
            <person name="Choi A."/>
            <person name="Chung E.J."/>
        </authorList>
    </citation>
    <scope>NUCLEOTIDE SEQUENCE [LARGE SCALE GENOMIC DNA]</scope>
    <source>
        <strain evidence="4 5">CR182</strain>
    </source>
</reference>
<feature type="chain" id="PRO_5014614593" evidence="3">
    <location>
        <begin position="31"/>
        <end position="1430"/>
    </location>
</feature>
<gene>
    <name evidence="4" type="ORF">C1O66_02190</name>
</gene>
<name>A0A2N8L3D8_9BURK</name>
<dbReference type="OrthoDB" id="220327at2"/>
<feature type="signal peptide" evidence="3">
    <location>
        <begin position="1"/>
        <end position="30"/>
    </location>
</feature>
<keyword evidence="2" id="KW-0472">Membrane</keyword>
<feature type="transmembrane region" description="Helical" evidence="2">
    <location>
        <begin position="1310"/>
        <end position="1333"/>
    </location>
</feature>
<evidence type="ECO:0000256" key="2">
    <source>
        <dbReference type="SAM" id="Phobius"/>
    </source>
</evidence>
<dbReference type="RefSeq" id="WP_102766348.1">
    <property type="nucleotide sequence ID" value="NZ_POSP01000001.1"/>
</dbReference>
<evidence type="ECO:0000256" key="1">
    <source>
        <dbReference type="SAM" id="MobiDB-lite"/>
    </source>
</evidence>
<feature type="region of interest" description="Disordered" evidence="1">
    <location>
        <begin position="663"/>
        <end position="691"/>
    </location>
</feature>
<evidence type="ECO:0000256" key="3">
    <source>
        <dbReference type="SAM" id="SignalP"/>
    </source>
</evidence>
<evidence type="ECO:0000313" key="5">
    <source>
        <dbReference type="Proteomes" id="UP000235916"/>
    </source>
</evidence>
<keyword evidence="3" id="KW-0732">Signal</keyword>
<dbReference type="Proteomes" id="UP000235916">
    <property type="component" value="Unassembled WGS sequence"/>
</dbReference>
<accession>A0A2N8L3D8</accession>
<sequence length="1430" mass="153455">MSLESQTLQVQGRIKQRLLGLLLLGSSAWAAAAGALSPQELPPALRDWLPWALQGQESQLCPLQPGRPGEAELRNCLWPARLELRAGPGGASFRLEVQVYGTAQLLPLPGEAADDAPGAGSGNSKPSLWPQDVKSAGKPLAVVLAQGRPSVRLEPGRHVIEGQIPWAQMPQGLLLPPNLGLLNFWLEGQAQKRTPDAQGRLWLKASREDSASSEALSVRTARLIDDQVPMRINTHIELAVSGRARELVLPQALLPGLVAEALSSALPARLREDGALLVQARPGRWTVELLARGMAPPQALQLPAAAPKPGESPLGEEVWAFSAHNELRVVSIEGVPAVDPKQTVMPESWQSFPAYRMAPGATLQIKQSRRGNPEPAPDQLRLTRQLWLDFDGQGYTAQDRIEGELSRSTRLELAAPGALGRAALDGQDQLITRRGPSAAASAPAQPNAPDGIEVRQGTANITAESRWARDATLPASGWSGDFQSTGTALHLPPGWRLLHASGPDRVAGSWLGAWSLWDFFFVLLSALAAGRLLGWPRGLLLGAALVCSWHLRDAPQFLWLFWLGLMAVNKALGSMTDKFARLALLLRRAEQACMVAIALLLLPFGVDQLRYAMYPALDQPAMTHGLPQAETAVPAAAPPFIPPPEMAEPAPAGSSYSRLKEAVSDAAPVPQKEPRRLDQADPSARVQTGPGLPSWHWQEHALVWQGPVQADQALQLYLLPPAGTALLRVASLLLMLAALLALASGRTGQPWWPRRAGTGAGTSAALALTFALGLSLPADPAHAENEPAKPAPSEKAQKPTGLQPPSDALLAEMRQRLRPAPDCLPRCAELARLNLQAEGSRVLLRLEAHAQADVALPLPGQAGAWQPSQVLLDGQPAPLRRDAQGQIWIALKAGISQISMEADLGAAPMQELDISLPLPVRELKSQLRGWRLQGLNAQGLPGAALSLLREQSASDDKEAAGADAQNNPRDALPAFVRIQRQLELGLRWTVHTRIERIAPSRAPLRVQWQLLPGEAVQDNSVQISEGLASVQLGAAEVLEFDSELRPQAKLTLKSHPATQQIEQWALDASTLWHVEHQGLAPVVHQQGGRWQPLWRPWPGEQLTLNLSRPAGVAGPTLTWDQVLTEVTPGARSSDFKLSATLRSSLGGQQTLQLPAGAALQGLSLDGAELPLQAKNGALQLPITPGEHRLELRWRADDGGMGWWFRSPSVQLGAAGVNDSLQIHVPGDRIVLALGGPLLGPAVLFWGALLAVAILALGLSRVPGLPLKLSAWLLLGLGLAPVTLSGLAWVVAGFLLLLLRKRHGPGLARGPFIGLQLLLGFWALGFVAVLLQALQVGLLGLPDLMITGHESNASLLRWYADRFSAGAGTAQAWVISAPLWLYRLAMLLWALWLAASLLRWLKWGWECFSEGGLWREAPPRKAASPRGGADS</sequence>
<feature type="region of interest" description="Disordered" evidence="1">
    <location>
        <begin position="779"/>
        <end position="805"/>
    </location>
</feature>
<feature type="transmembrane region" description="Helical" evidence="2">
    <location>
        <begin position="1270"/>
        <end position="1298"/>
    </location>
</feature>